<comment type="caution">
    <text evidence="1">The sequence shown here is derived from an EMBL/GenBank/DDBJ whole genome shotgun (WGS) entry which is preliminary data.</text>
</comment>
<protein>
    <recommendedName>
        <fullName evidence="3">Ribosomal protein S3AE</fullName>
    </recommendedName>
</protein>
<organism evidence="1 2">
    <name type="scientific">Cupriavidus pauculus</name>
    <dbReference type="NCBI Taxonomy" id="82633"/>
    <lineage>
        <taxon>Bacteria</taxon>
        <taxon>Pseudomonadati</taxon>
        <taxon>Pseudomonadota</taxon>
        <taxon>Betaproteobacteria</taxon>
        <taxon>Burkholderiales</taxon>
        <taxon>Burkholderiaceae</taxon>
        <taxon>Cupriavidus</taxon>
    </lineage>
</organism>
<dbReference type="OrthoDB" id="6120755at2"/>
<sequence length="145" mass="16436">MDIPFPIRKECPPGACVCNREALLDNPHADRRILQLTQQEEKKLVERLENIATLADLNRMQERMHALLGITITITPSDNVVRTTRGFRIELVDQPGLCRKTRQAIPAAIRRSMETHPEIAFEILDQRDLLGGGRNLFGESANPEE</sequence>
<dbReference type="AlphaFoldDB" id="A0A2N5CD15"/>
<dbReference type="RefSeq" id="WP_101682113.1">
    <property type="nucleotide sequence ID" value="NZ_PJRP01000005.1"/>
</dbReference>
<gene>
    <name evidence="1" type="ORF">CYJ10_14240</name>
</gene>
<accession>A0A2N5CD15</accession>
<evidence type="ECO:0008006" key="3">
    <source>
        <dbReference type="Google" id="ProtNLM"/>
    </source>
</evidence>
<evidence type="ECO:0000313" key="1">
    <source>
        <dbReference type="EMBL" id="PLQ00151.1"/>
    </source>
</evidence>
<evidence type="ECO:0000313" key="2">
    <source>
        <dbReference type="Proteomes" id="UP000234341"/>
    </source>
</evidence>
<name>A0A2N5CD15_9BURK</name>
<proteinExistence type="predicted"/>
<reference evidence="1 2" key="1">
    <citation type="submission" date="2017-12" db="EMBL/GenBank/DDBJ databases">
        <title>Genome sequence of the active heterotrophic nitrifier-denitrifier, Cupriavidus pauculus UM1.</title>
        <authorList>
            <person name="Putonti C."/>
            <person name="Castignetti D."/>
        </authorList>
    </citation>
    <scope>NUCLEOTIDE SEQUENCE [LARGE SCALE GENOMIC DNA]</scope>
    <source>
        <strain evidence="1 2">UM1</strain>
    </source>
</reference>
<dbReference type="EMBL" id="PJRP01000005">
    <property type="protein sequence ID" value="PLQ00151.1"/>
    <property type="molecule type" value="Genomic_DNA"/>
</dbReference>
<dbReference type="Proteomes" id="UP000234341">
    <property type="component" value="Unassembled WGS sequence"/>
</dbReference>